<evidence type="ECO:0000313" key="3">
    <source>
        <dbReference type="EMBL" id="THW77711.1"/>
    </source>
</evidence>
<dbReference type="PANTHER" id="PTHR47843">
    <property type="entry name" value="BTB DOMAIN-CONTAINING PROTEIN-RELATED"/>
    <property type="match status" value="1"/>
</dbReference>
<organism evidence="3 4">
    <name type="scientific">Aureobasidium pullulans</name>
    <name type="common">Black yeast</name>
    <name type="synonym">Pullularia pullulans</name>
    <dbReference type="NCBI Taxonomy" id="5580"/>
    <lineage>
        <taxon>Eukaryota</taxon>
        <taxon>Fungi</taxon>
        <taxon>Dikarya</taxon>
        <taxon>Ascomycota</taxon>
        <taxon>Pezizomycotina</taxon>
        <taxon>Dothideomycetes</taxon>
        <taxon>Dothideomycetidae</taxon>
        <taxon>Dothideales</taxon>
        <taxon>Saccotheciaceae</taxon>
        <taxon>Aureobasidium</taxon>
    </lineage>
</organism>
<gene>
    <name evidence="3" type="ORF">D6D19_02078</name>
</gene>
<dbReference type="AlphaFoldDB" id="A0A4S9AEE3"/>
<dbReference type="Proteomes" id="UP000308802">
    <property type="component" value="Unassembled WGS sequence"/>
</dbReference>
<dbReference type="PROSITE" id="PS50097">
    <property type="entry name" value="BTB"/>
    <property type="match status" value="1"/>
</dbReference>
<protein>
    <recommendedName>
        <fullName evidence="2">BTB domain-containing protein</fullName>
    </recommendedName>
</protein>
<comment type="caution">
    <text evidence="3">The sequence shown here is derived from an EMBL/GenBank/DDBJ whole genome shotgun (WGS) entry which is preliminary data.</text>
</comment>
<dbReference type="PANTHER" id="PTHR47843:SF2">
    <property type="entry name" value="BTB DOMAIN-CONTAINING PROTEIN"/>
    <property type="match status" value="1"/>
</dbReference>
<sequence length="317" mass="35718">MSSAQDGPVILKYRPAFALPVLMEDIALSQIDRFQSFPMLPGYHNVSFEEQRLKDTTPLPTMADNKFGILSASSLKSLKAAVEPLRGLPEKPEDMLGPKLPMVTIRVGRGEKTTLFGIHQNILEHCSPFFQALLNEDIPTGIKTEMETRLVSEIRFEGDIEAFEGSAKFLSYGQAYILGEKLLNHDFKNEVLDTLLTEILSGGKIDLTLATPVYEGTAKTSPLRRLLVDIYTWYGHKDWLRYGNNKSHPPPSFLSDLSAAFLERHNNDTSLKDRYPVWNPCRYHEHPAGQNCPTPHNRSHPRKLATRSEPDTDKVTS</sequence>
<feature type="region of interest" description="Disordered" evidence="1">
    <location>
        <begin position="287"/>
        <end position="317"/>
    </location>
</feature>
<feature type="compositionally biased region" description="Basic and acidic residues" evidence="1">
    <location>
        <begin position="306"/>
        <end position="317"/>
    </location>
</feature>
<reference evidence="3 4" key="1">
    <citation type="submission" date="2018-10" db="EMBL/GenBank/DDBJ databases">
        <title>Fifty Aureobasidium pullulans genomes reveal a recombining polyextremotolerant generalist.</title>
        <authorList>
            <person name="Gostincar C."/>
            <person name="Turk M."/>
            <person name="Zajc J."/>
            <person name="Gunde-Cimerman N."/>
        </authorList>
    </citation>
    <scope>NUCLEOTIDE SEQUENCE [LARGE SCALE GENOMIC DNA]</scope>
    <source>
        <strain evidence="3 4">EXF-10659</strain>
    </source>
</reference>
<feature type="domain" description="BTB" evidence="2">
    <location>
        <begin position="101"/>
        <end position="179"/>
    </location>
</feature>
<dbReference type="EMBL" id="QZAO01000035">
    <property type="protein sequence ID" value="THW77711.1"/>
    <property type="molecule type" value="Genomic_DNA"/>
</dbReference>
<name>A0A4S9AEE3_AURPU</name>
<evidence type="ECO:0000259" key="2">
    <source>
        <dbReference type="PROSITE" id="PS50097"/>
    </source>
</evidence>
<evidence type="ECO:0000313" key="4">
    <source>
        <dbReference type="Proteomes" id="UP000308802"/>
    </source>
</evidence>
<dbReference type="InterPro" id="IPR000210">
    <property type="entry name" value="BTB/POZ_dom"/>
</dbReference>
<accession>A0A4S9AEE3</accession>
<evidence type="ECO:0000256" key="1">
    <source>
        <dbReference type="SAM" id="MobiDB-lite"/>
    </source>
</evidence>
<dbReference type="CDD" id="cd18186">
    <property type="entry name" value="BTB_POZ_ZBTB_KLHL-like"/>
    <property type="match status" value="1"/>
</dbReference>
<proteinExistence type="predicted"/>